<evidence type="ECO:0000256" key="3">
    <source>
        <dbReference type="PROSITE-ProRule" id="PRU00236"/>
    </source>
</evidence>
<evidence type="ECO:0000259" key="4">
    <source>
        <dbReference type="PROSITE" id="PS50305"/>
    </source>
</evidence>
<evidence type="ECO:0000313" key="6">
    <source>
        <dbReference type="RefSeq" id="XP_013785546.1"/>
    </source>
</evidence>
<dbReference type="Gene3D" id="3.40.50.1220">
    <property type="entry name" value="TPP-binding domain"/>
    <property type="match status" value="1"/>
</dbReference>
<feature type="binding site" evidence="3">
    <location>
        <position position="157"/>
    </location>
    <ligand>
        <name>Zn(2+)</name>
        <dbReference type="ChEBI" id="CHEBI:29105"/>
    </ligand>
</feature>
<dbReference type="Proteomes" id="UP000694941">
    <property type="component" value="Unplaced"/>
</dbReference>
<organism evidence="5 6">
    <name type="scientific">Limulus polyphemus</name>
    <name type="common">Atlantic horseshoe crab</name>
    <dbReference type="NCBI Taxonomy" id="6850"/>
    <lineage>
        <taxon>Eukaryota</taxon>
        <taxon>Metazoa</taxon>
        <taxon>Ecdysozoa</taxon>
        <taxon>Arthropoda</taxon>
        <taxon>Chelicerata</taxon>
        <taxon>Merostomata</taxon>
        <taxon>Xiphosura</taxon>
        <taxon>Limulidae</taxon>
        <taxon>Limulus</taxon>
    </lineage>
</organism>
<dbReference type="SUPFAM" id="SSF52467">
    <property type="entry name" value="DHS-like NAD/FAD-binding domain"/>
    <property type="match status" value="1"/>
</dbReference>
<feature type="active site" description="Proton acceptor" evidence="3">
    <location>
        <position position="146"/>
    </location>
</feature>
<evidence type="ECO:0000256" key="2">
    <source>
        <dbReference type="ARBA" id="ARBA00023027"/>
    </source>
</evidence>
<reference evidence="6" key="1">
    <citation type="submission" date="2025-08" db="UniProtKB">
        <authorList>
            <consortium name="RefSeq"/>
        </authorList>
    </citation>
    <scope>IDENTIFICATION</scope>
    <source>
        <tissue evidence="6">Muscle</tissue>
    </source>
</reference>
<dbReference type="PROSITE" id="PS50305">
    <property type="entry name" value="SIRTUIN"/>
    <property type="match status" value="1"/>
</dbReference>
<proteinExistence type="predicted"/>
<feature type="binding site" evidence="3">
    <location>
        <position position="204"/>
    </location>
    <ligand>
        <name>Zn(2+)</name>
        <dbReference type="ChEBI" id="CHEBI:29105"/>
    </ligand>
</feature>
<protein>
    <submittedName>
        <fullName evidence="6">NAD-dependent protein deacylase Sirt4-like</fullName>
    </submittedName>
</protein>
<keyword evidence="3" id="KW-0862">Zinc</keyword>
<dbReference type="InterPro" id="IPR003000">
    <property type="entry name" value="Sirtuin"/>
</dbReference>
<dbReference type="CDD" id="cd01409">
    <property type="entry name" value="SIRT4"/>
    <property type="match status" value="1"/>
</dbReference>
<dbReference type="InterPro" id="IPR026590">
    <property type="entry name" value="Ssirtuin_cat_dom"/>
</dbReference>
<gene>
    <name evidence="6" type="primary">LOC106469589</name>
</gene>
<name>A0ABM1BNH0_LIMPO</name>
<dbReference type="Pfam" id="PF02146">
    <property type="entry name" value="SIR2"/>
    <property type="match status" value="1"/>
</dbReference>
<dbReference type="Gene3D" id="3.30.1600.10">
    <property type="entry name" value="SIR2/SIRT2 'Small Domain"/>
    <property type="match status" value="1"/>
</dbReference>
<accession>A0ABM1BNH0</accession>
<keyword evidence="2" id="KW-0520">NAD</keyword>
<evidence type="ECO:0000313" key="5">
    <source>
        <dbReference type="Proteomes" id="UP000694941"/>
    </source>
</evidence>
<feature type="binding site" evidence="3">
    <location>
        <position position="207"/>
    </location>
    <ligand>
        <name>Zn(2+)</name>
        <dbReference type="ChEBI" id="CHEBI:29105"/>
    </ligand>
</feature>
<keyword evidence="5" id="KW-1185">Reference proteome</keyword>
<feature type="binding site" evidence="3">
    <location>
        <position position="154"/>
    </location>
    <ligand>
        <name>Zn(2+)</name>
        <dbReference type="ChEBI" id="CHEBI:29105"/>
    </ligand>
</feature>
<feature type="domain" description="Deacetylase sirtuin-type" evidence="4">
    <location>
        <begin position="22"/>
        <end position="300"/>
    </location>
</feature>
<sequence length="300" mass="33873">MLNLRIIMTNRIQGISFVPCHSPVNSKDIEKLQEFIDNSTRLLVLTGAGISTESGIPDYSSKGVGLYARSSVRPVHFKDFMCKETVRKRYWARNYIGWPRFSSLKPNINHICLSNWEKHGKLFSLVTQNVDRLHHKSGTENVIELHGTTYRVKCMNCGYKISRFLFQQILKYLNPDLQLEAVEVHPDDDELDSGLLQDFQVADCERCGGILKPDVVFFGDTVPKERVEEVYQKVTNSDAVLAIGSSLKVISGYRFVLAAVEQNKPVAVLNIGPTRADHICNLKICAKCSDILPRIFLNNG</sequence>
<evidence type="ECO:0000256" key="1">
    <source>
        <dbReference type="ARBA" id="ARBA00022679"/>
    </source>
</evidence>
<dbReference type="InterPro" id="IPR029035">
    <property type="entry name" value="DHS-like_NAD/FAD-binding_dom"/>
</dbReference>
<dbReference type="NCBIfam" id="NF003738">
    <property type="entry name" value="PRK05333.1"/>
    <property type="match status" value="1"/>
</dbReference>
<dbReference type="RefSeq" id="XP_013785546.1">
    <property type="nucleotide sequence ID" value="XM_013930092.2"/>
</dbReference>
<dbReference type="InterPro" id="IPR050134">
    <property type="entry name" value="NAD-dep_sirtuin_deacylases"/>
</dbReference>
<dbReference type="InterPro" id="IPR026591">
    <property type="entry name" value="Sirtuin_cat_small_dom_sf"/>
</dbReference>
<keyword evidence="1" id="KW-0808">Transferase</keyword>
<dbReference type="PANTHER" id="PTHR11085:SF10">
    <property type="entry name" value="NAD-DEPENDENT PROTEIN DEACYLASE SIRTUIN-5, MITOCHONDRIAL-RELATED"/>
    <property type="match status" value="1"/>
</dbReference>
<keyword evidence="3" id="KW-0479">Metal-binding</keyword>
<dbReference type="PANTHER" id="PTHR11085">
    <property type="entry name" value="NAD-DEPENDENT PROTEIN DEACYLASE SIRTUIN-5, MITOCHONDRIAL-RELATED"/>
    <property type="match status" value="1"/>
</dbReference>
<dbReference type="GeneID" id="106469589"/>